<name>A0A448WF35_9PLAT</name>
<keyword evidence="3" id="KW-1185">Reference proteome</keyword>
<accession>A0A448WF35</accession>
<dbReference type="Proteomes" id="UP000784294">
    <property type="component" value="Unassembled WGS sequence"/>
</dbReference>
<evidence type="ECO:0000313" key="2">
    <source>
        <dbReference type="EMBL" id="VEL10267.1"/>
    </source>
</evidence>
<comment type="caution">
    <text evidence="2">The sequence shown here is derived from an EMBL/GenBank/DDBJ whole genome shotgun (WGS) entry which is preliminary data.</text>
</comment>
<proteinExistence type="predicted"/>
<protein>
    <submittedName>
        <fullName evidence="2">Uncharacterized protein</fullName>
    </submittedName>
</protein>
<evidence type="ECO:0000256" key="1">
    <source>
        <dbReference type="SAM" id="MobiDB-lite"/>
    </source>
</evidence>
<organism evidence="2 3">
    <name type="scientific">Protopolystoma xenopodis</name>
    <dbReference type="NCBI Taxonomy" id="117903"/>
    <lineage>
        <taxon>Eukaryota</taxon>
        <taxon>Metazoa</taxon>
        <taxon>Spiralia</taxon>
        <taxon>Lophotrochozoa</taxon>
        <taxon>Platyhelminthes</taxon>
        <taxon>Monogenea</taxon>
        <taxon>Polyopisthocotylea</taxon>
        <taxon>Polystomatidea</taxon>
        <taxon>Polystomatidae</taxon>
        <taxon>Protopolystoma</taxon>
    </lineage>
</organism>
<reference evidence="2" key="1">
    <citation type="submission" date="2018-11" db="EMBL/GenBank/DDBJ databases">
        <authorList>
            <consortium name="Pathogen Informatics"/>
        </authorList>
    </citation>
    <scope>NUCLEOTIDE SEQUENCE</scope>
</reference>
<evidence type="ECO:0000313" key="3">
    <source>
        <dbReference type="Proteomes" id="UP000784294"/>
    </source>
</evidence>
<gene>
    <name evidence="2" type="ORF">PXEA_LOCUS3707</name>
</gene>
<feature type="region of interest" description="Disordered" evidence="1">
    <location>
        <begin position="1"/>
        <end position="68"/>
    </location>
</feature>
<sequence>MIPCSDDFRHATDKSLAPFHQKQERLSRKQRQQGGSSKANRQLVKRNPPSSSGEIDFRISSPNPFTQNGNKLYFRLTLNHRQYNGLQDVHDRRSLRALERDATRGGGGGGGAAAAAAAAIIVWTRR</sequence>
<dbReference type="AlphaFoldDB" id="A0A448WF35"/>
<feature type="compositionally biased region" description="Basic and acidic residues" evidence="1">
    <location>
        <begin position="1"/>
        <end position="13"/>
    </location>
</feature>
<dbReference type="EMBL" id="CAAALY010008517">
    <property type="protein sequence ID" value="VEL10267.1"/>
    <property type="molecule type" value="Genomic_DNA"/>
</dbReference>